<evidence type="ECO:0000313" key="2">
    <source>
        <dbReference type="EMBL" id="KUF19762.1"/>
    </source>
</evidence>
<dbReference type="EMBL" id="LOCL01000026">
    <property type="protein sequence ID" value="KUF19762.1"/>
    <property type="molecule type" value="Genomic_DNA"/>
</dbReference>
<dbReference type="STRING" id="1765722.AT728_05280"/>
<dbReference type="Pfam" id="PF04149">
    <property type="entry name" value="DUF397"/>
    <property type="match status" value="3"/>
</dbReference>
<dbReference type="RefSeq" id="WP_058846263.1">
    <property type="nucleotide sequence ID" value="NZ_LOCL01000026.1"/>
</dbReference>
<feature type="domain" description="DUF397" evidence="1">
    <location>
        <begin position="61"/>
        <end position="115"/>
    </location>
</feature>
<keyword evidence="3" id="KW-1185">Reference proteome</keyword>
<evidence type="ECO:0000313" key="3">
    <source>
        <dbReference type="Proteomes" id="UP000054804"/>
    </source>
</evidence>
<dbReference type="AlphaFoldDB" id="A0A0W7XAZ9"/>
<sequence>MRTVDLSSTTWRRSSYSNSDGGACVEVSHDFLALASWRKSSHSNSSGGECVEISHDFLDAAAWRKSSYSNPDGGQCLELTHDFEGIVPIRDSKNPAGPALILSAPAWSTFLNGVKAGG</sequence>
<protein>
    <submittedName>
        <fullName evidence="2">DUF397 domain-containing protein</fullName>
    </submittedName>
</protein>
<accession>A0A0W7XAZ9</accession>
<feature type="domain" description="DUF397" evidence="1">
    <location>
        <begin position="10"/>
        <end position="27"/>
    </location>
</feature>
<gene>
    <name evidence="2" type="ORF">AT728_05280</name>
</gene>
<dbReference type="Proteomes" id="UP000054804">
    <property type="component" value="Unassembled WGS sequence"/>
</dbReference>
<proteinExistence type="predicted"/>
<feature type="domain" description="DUF397" evidence="1">
    <location>
        <begin position="35"/>
        <end position="53"/>
    </location>
</feature>
<organism evidence="2 3">
    <name type="scientific">Streptomyces silvensis</name>
    <dbReference type="NCBI Taxonomy" id="1765722"/>
    <lineage>
        <taxon>Bacteria</taxon>
        <taxon>Bacillati</taxon>
        <taxon>Actinomycetota</taxon>
        <taxon>Actinomycetes</taxon>
        <taxon>Kitasatosporales</taxon>
        <taxon>Streptomycetaceae</taxon>
        <taxon>Streptomyces</taxon>
    </lineage>
</organism>
<name>A0A0W7XAZ9_9ACTN</name>
<reference evidence="2 3" key="1">
    <citation type="submission" date="2015-12" db="EMBL/GenBank/DDBJ databases">
        <title>Draft genome sequence of Streptomyces silvensis ATCC 53525, a producer of novel hormone antagonists.</title>
        <authorList>
            <person name="Johnston C.W."/>
            <person name="Li Y."/>
            <person name="Magarvey N.A."/>
        </authorList>
    </citation>
    <scope>NUCLEOTIDE SEQUENCE [LARGE SCALE GENOMIC DNA]</scope>
    <source>
        <strain evidence="2 3">ATCC 53525</strain>
    </source>
</reference>
<dbReference type="OrthoDB" id="4570646at2"/>
<dbReference type="InterPro" id="IPR007278">
    <property type="entry name" value="DUF397"/>
</dbReference>
<evidence type="ECO:0000259" key="1">
    <source>
        <dbReference type="Pfam" id="PF04149"/>
    </source>
</evidence>
<comment type="caution">
    <text evidence="2">The sequence shown here is derived from an EMBL/GenBank/DDBJ whole genome shotgun (WGS) entry which is preliminary data.</text>
</comment>